<reference evidence="2" key="1">
    <citation type="submission" date="2017-09" db="EMBL/GenBank/DDBJ databases">
        <title>Depth-based differentiation of microbial function through sediment-hosted aquifers and enrichment of novel symbionts in the deep terrestrial subsurface.</title>
        <authorList>
            <person name="Probst A.J."/>
            <person name="Ladd B."/>
            <person name="Jarett J.K."/>
            <person name="Geller-Mcgrath D.E."/>
            <person name="Sieber C.M.K."/>
            <person name="Emerson J.B."/>
            <person name="Anantharaman K."/>
            <person name="Thomas B.C."/>
            <person name="Malmstrom R."/>
            <person name="Stieglmeier M."/>
            <person name="Klingl A."/>
            <person name="Woyke T."/>
            <person name="Ryan C.M."/>
            <person name="Banfield J.F."/>
        </authorList>
    </citation>
    <scope>NUCLEOTIDE SEQUENCE [LARGE SCALE GENOMIC DNA]</scope>
</reference>
<dbReference type="GO" id="GO:0016740">
    <property type="term" value="F:transferase activity"/>
    <property type="evidence" value="ECO:0007669"/>
    <property type="project" value="UniProtKB-KW"/>
</dbReference>
<protein>
    <submittedName>
        <fullName evidence="1">Glycosyltransferase family 4 protein</fullName>
    </submittedName>
</protein>
<sequence length="105" mass="12018">MNIAIVHDWLSEFAGADKVLFQLKQIYPNADIYTSIYHTKKVKQFTKYKVHTTYLQNLPFSKKFRSLLVPLMPMAFEQLDLSKYDLVISNSTSAAKGVITRPGTC</sequence>
<evidence type="ECO:0000313" key="1">
    <source>
        <dbReference type="EMBL" id="PIU24297.1"/>
    </source>
</evidence>
<keyword evidence="1" id="KW-0808">Transferase</keyword>
<gene>
    <name evidence="1" type="ORF">COT12_01820</name>
</gene>
<organism evidence="1 2">
    <name type="scientific">Candidatus Berkelbacteria bacterium CG08_land_8_20_14_0_20_39_8</name>
    <dbReference type="NCBI Taxonomy" id="1974511"/>
    <lineage>
        <taxon>Bacteria</taxon>
        <taxon>Candidatus Berkelbacteria</taxon>
    </lineage>
</organism>
<feature type="non-terminal residue" evidence="1">
    <location>
        <position position="105"/>
    </location>
</feature>
<accession>A0A2M6YC75</accession>
<proteinExistence type="predicted"/>
<dbReference type="AlphaFoldDB" id="A0A2M6YC75"/>
<evidence type="ECO:0000313" key="2">
    <source>
        <dbReference type="Proteomes" id="UP000229896"/>
    </source>
</evidence>
<dbReference type="EMBL" id="PEXI01000057">
    <property type="protein sequence ID" value="PIU24297.1"/>
    <property type="molecule type" value="Genomic_DNA"/>
</dbReference>
<dbReference type="Proteomes" id="UP000229896">
    <property type="component" value="Unassembled WGS sequence"/>
</dbReference>
<comment type="caution">
    <text evidence="1">The sequence shown here is derived from an EMBL/GenBank/DDBJ whole genome shotgun (WGS) entry which is preliminary data.</text>
</comment>
<name>A0A2M6YC75_9BACT</name>